<evidence type="ECO:0000313" key="2">
    <source>
        <dbReference type="Proteomes" id="UP000491181"/>
    </source>
</evidence>
<dbReference type="GO" id="GO:0008870">
    <property type="term" value="F:galactoside O-acetyltransferase activity"/>
    <property type="evidence" value="ECO:0007669"/>
    <property type="project" value="UniProtKB-EC"/>
</dbReference>
<sequence length="181" mass="20203">MSVLFLVCYNFIRMFFVRIRNYESRLSWVQRISPFCRLKVSRYGRLNLDYNIQIEAGSDIQVHENGVLHIGSRTYMNRYCMISVQNAVSIGDNCMFGPGVKIFDNNHCFSAQSGVSSELKTAPISIGNNCWIASDVVLLKGTVVGNNCVIGAGCVISGNIPDGTLVTQKKELQLKKIIDRV</sequence>
<dbReference type="SUPFAM" id="SSF51161">
    <property type="entry name" value="Trimeric LpxA-like enzymes"/>
    <property type="match status" value="1"/>
</dbReference>
<dbReference type="AlphaFoldDB" id="A0A7J0A344"/>
<dbReference type="InterPro" id="IPR001451">
    <property type="entry name" value="Hexapep"/>
</dbReference>
<keyword evidence="1" id="KW-0808">Transferase</keyword>
<dbReference type="InterPro" id="IPR011004">
    <property type="entry name" value="Trimer_LpxA-like_sf"/>
</dbReference>
<dbReference type="EMBL" id="BLLS01000039">
    <property type="protein sequence ID" value="GFH86381.1"/>
    <property type="molecule type" value="Genomic_DNA"/>
</dbReference>
<dbReference type="Gene3D" id="2.160.10.10">
    <property type="entry name" value="Hexapeptide repeat proteins"/>
    <property type="match status" value="1"/>
</dbReference>
<dbReference type="CDD" id="cd04647">
    <property type="entry name" value="LbH_MAT_like"/>
    <property type="match status" value="1"/>
</dbReference>
<dbReference type="EC" id="2.3.1.18" evidence="1"/>
<gene>
    <name evidence="1" type="primary">lacA_1</name>
    <name evidence="1" type="ORF">IMSAGC001_01789</name>
</gene>
<comment type="caution">
    <text evidence="1">The sequence shown here is derived from an EMBL/GenBank/DDBJ whole genome shotgun (WGS) entry which is preliminary data.</text>
</comment>
<name>A0A7J0A344_9BACE</name>
<dbReference type="Pfam" id="PF00132">
    <property type="entry name" value="Hexapep"/>
    <property type="match status" value="1"/>
</dbReference>
<accession>A0A7J0A344</accession>
<proteinExistence type="predicted"/>
<dbReference type="Proteomes" id="UP000491181">
    <property type="component" value="Unassembled WGS sequence"/>
</dbReference>
<dbReference type="InterPro" id="IPR051159">
    <property type="entry name" value="Hexapeptide_acetyltransf"/>
</dbReference>
<dbReference type="Pfam" id="PF14602">
    <property type="entry name" value="Hexapep_2"/>
    <property type="match status" value="1"/>
</dbReference>
<keyword evidence="1" id="KW-0012">Acyltransferase</keyword>
<protein>
    <submittedName>
        <fullName evidence="1">Galactoside O-acetyltransferase</fullName>
        <ecNumber evidence="1">2.3.1.18</ecNumber>
    </submittedName>
</protein>
<organism evidence="1 2">
    <name type="scientific">Bacteroides acidifaciens</name>
    <dbReference type="NCBI Taxonomy" id="85831"/>
    <lineage>
        <taxon>Bacteria</taxon>
        <taxon>Pseudomonadati</taxon>
        <taxon>Bacteroidota</taxon>
        <taxon>Bacteroidia</taxon>
        <taxon>Bacteroidales</taxon>
        <taxon>Bacteroidaceae</taxon>
        <taxon>Bacteroides</taxon>
    </lineage>
</organism>
<dbReference type="PANTHER" id="PTHR23416">
    <property type="entry name" value="SIALIC ACID SYNTHASE-RELATED"/>
    <property type="match status" value="1"/>
</dbReference>
<reference evidence="1 2" key="1">
    <citation type="journal article" date="2020" name="Microbiome">
        <title>Single-cell genomics of uncultured bacteria reveals dietary fiber responders in the mouse gut microbiota.</title>
        <authorList>
            <person name="Chijiiwa R."/>
            <person name="Hosokawa M."/>
            <person name="Kogawa M."/>
            <person name="Nishikawa Y."/>
            <person name="Ide K."/>
            <person name="Sakanashi C."/>
            <person name="Takahashi K."/>
            <person name="Takeyama H."/>
        </authorList>
    </citation>
    <scope>NUCLEOTIDE SEQUENCE [LARGE SCALE GENOMIC DNA]</scope>
    <source>
        <strain evidence="1">IMSAGC_001</strain>
    </source>
</reference>
<evidence type="ECO:0000313" key="1">
    <source>
        <dbReference type="EMBL" id="GFH86381.1"/>
    </source>
</evidence>